<dbReference type="EMBL" id="JAGIZQ010000002">
    <property type="protein sequence ID" value="KAH6641644.1"/>
    <property type="molecule type" value="Genomic_DNA"/>
</dbReference>
<organism evidence="1 2">
    <name type="scientific">Chaetomium tenue</name>
    <dbReference type="NCBI Taxonomy" id="1854479"/>
    <lineage>
        <taxon>Eukaryota</taxon>
        <taxon>Fungi</taxon>
        <taxon>Dikarya</taxon>
        <taxon>Ascomycota</taxon>
        <taxon>Pezizomycotina</taxon>
        <taxon>Sordariomycetes</taxon>
        <taxon>Sordariomycetidae</taxon>
        <taxon>Sordariales</taxon>
        <taxon>Chaetomiaceae</taxon>
        <taxon>Chaetomium</taxon>
    </lineage>
</organism>
<name>A0ACB7PIL7_9PEZI</name>
<gene>
    <name evidence="1" type="ORF">F5144DRAFT_141308</name>
</gene>
<evidence type="ECO:0000313" key="2">
    <source>
        <dbReference type="Proteomes" id="UP000724584"/>
    </source>
</evidence>
<comment type="caution">
    <text evidence="1">The sequence shown here is derived from an EMBL/GenBank/DDBJ whole genome shotgun (WGS) entry which is preliminary data.</text>
</comment>
<sequence>MGHDMVWHRTGMIRRMASNKQQQTNKVTGGIGTLAFCLASVCGGAGQGFRCFFLLSLLLLCTDCLVNYPLLLIASE</sequence>
<reference evidence="1 2" key="1">
    <citation type="journal article" date="2021" name="Nat. Commun.">
        <title>Genetic determinants of endophytism in the Arabidopsis root mycobiome.</title>
        <authorList>
            <person name="Mesny F."/>
            <person name="Miyauchi S."/>
            <person name="Thiergart T."/>
            <person name="Pickel B."/>
            <person name="Atanasova L."/>
            <person name="Karlsson M."/>
            <person name="Huettel B."/>
            <person name="Barry K.W."/>
            <person name="Haridas S."/>
            <person name="Chen C."/>
            <person name="Bauer D."/>
            <person name="Andreopoulos W."/>
            <person name="Pangilinan J."/>
            <person name="LaButti K."/>
            <person name="Riley R."/>
            <person name="Lipzen A."/>
            <person name="Clum A."/>
            <person name="Drula E."/>
            <person name="Henrissat B."/>
            <person name="Kohler A."/>
            <person name="Grigoriev I.V."/>
            <person name="Martin F.M."/>
            <person name="Hacquard S."/>
        </authorList>
    </citation>
    <scope>NUCLEOTIDE SEQUENCE [LARGE SCALE GENOMIC DNA]</scope>
    <source>
        <strain evidence="1 2">MPI-SDFR-AT-0079</strain>
    </source>
</reference>
<dbReference type="Proteomes" id="UP000724584">
    <property type="component" value="Unassembled WGS sequence"/>
</dbReference>
<keyword evidence="2" id="KW-1185">Reference proteome</keyword>
<protein>
    <submittedName>
        <fullName evidence="1">Uncharacterized protein</fullName>
    </submittedName>
</protein>
<evidence type="ECO:0000313" key="1">
    <source>
        <dbReference type="EMBL" id="KAH6641644.1"/>
    </source>
</evidence>
<accession>A0ACB7PIL7</accession>
<proteinExistence type="predicted"/>